<dbReference type="PANTHER" id="PTHR33987">
    <property type="entry name" value="CALCINEURIN-LIKE METALLO-PHOSPHOESTERASE SUPERFAMILY PROTEIN"/>
    <property type="match status" value="1"/>
</dbReference>
<feature type="transmembrane region" description="Helical" evidence="1">
    <location>
        <begin position="397"/>
        <end position="417"/>
    </location>
</feature>
<dbReference type="Gene3D" id="3.60.21.70">
    <property type="entry name" value="PhoD-like phosphatase"/>
    <property type="match status" value="1"/>
</dbReference>
<proteinExistence type="predicted"/>
<evidence type="ECO:0000256" key="1">
    <source>
        <dbReference type="SAM" id="Phobius"/>
    </source>
</evidence>
<organism evidence="3">
    <name type="scientific">Arcella intermedia</name>
    <dbReference type="NCBI Taxonomy" id="1963864"/>
    <lineage>
        <taxon>Eukaryota</taxon>
        <taxon>Amoebozoa</taxon>
        <taxon>Tubulinea</taxon>
        <taxon>Elardia</taxon>
        <taxon>Arcellinida</taxon>
        <taxon>Sphaerothecina</taxon>
        <taxon>Arcellidae</taxon>
        <taxon>Arcella</taxon>
    </lineage>
</organism>
<feature type="transmembrane region" description="Helical" evidence="1">
    <location>
        <begin position="472"/>
        <end position="492"/>
    </location>
</feature>
<accession>A0A6B2L1V1</accession>
<dbReference type="SUPFAM" id="SSF56300">
    <property type="entry name" value="Metallo-dependent phosphatases"/>
    <property type="match status" value="1"/>
</dbReference>
<evidence type="ECO:0000259" key="2">
    <source>
        <dbReference type="Pfam" id="PF09423"/>
    </source>
</evidence>
<protein>
    <recommendedName>
        <fullName evidence="2">PhoD-like phosphatase metallophosphatase domain-containing protein</fullName>
    </recommendedName>
</protein>
<sequence length="500" mass="55587">MVGFNFTLKDTQTLQLLHTTLVDQDPFAIQVDNLSPNREYTYAVGPEIGKFHTFSNTKSKLRIGVGSCTSTPSIANSWVSLKRQSPDLFIVTGDLFYYDITQNHTEAFGTAYHNIFESSHLRDFFHSTSLAYMWDDHDFGPNNSDGDSPAKVAARLAYQSYFPHYPFPNGASGNRPIYQSFTLNSGLVHIILTDLRSDSKKGKMIMGPEQYEWFLSELSQHKSYELILWISSRPWIGAADPTEDFWGGYAEQRRNISNYISAHNISNLLLVGGDAHMVAFDDGTHSDYSDLPAGSGAGMPVFQAASLDRRGSTKGGPFSLGCYAYLISWTEQYGLIDVFQDARNRTCVTVSGYRTSQGDASTESLLLQWTGCTPIVKKGSPGADFSCPAQLFPPGEWALLVLSYGAVILLLIFGAIYHIKTKNVVSERIYKRRWIGSVVYFVMVVLVSVVVALSISLGRLGPSRPTFLPAHVGWLVAGLDLLYLIGLIVDYYHQRNQGDY</sequence>
<reference evidence="3" key="1">
    <citation type="journal article" date="2020" name="J. Eukaryot. Microbiol.">
        <title>De novo Sequencing, Assembly and Annotation of the Transcriptome for the Free-Living Testate Amoeba Arcella intermedia.</title>
        <authorList>
            <person name="Ribeiro G.M."/>
            <person name="Porfirio-Sousa A.L."/>
            <person name="Maurer-Alcala X.X."/>
            <person name="Katz L.A."/>
            <person name="Lahr D.J.G."/>
        </authorList>
    </citation>
    <scope>NUCLEOTIDE SEQUENCE</scope>
</reference>
<dbReference type="Pfam" id="PF09423">
    <property type="entry name" value="PhoD"/>
    <property type="match status" value="1"/>
</dbReference>
<dbReference type="CDD" id="cd07389">
    <property type="entry name" value="MPP_PhoD"/>
    <property type="match status" value="1"/>
</dbReference>
<dbReference type="InterPro" id="IPR038607">
    <property type="entry name" value="PhoD-like_sf"/>
</dbReference>
<keyword evidence="1" id="KW-1133">Transmembrane helix</keyword>
<dbReference type="InterPro" id="IPR029052">
    <property type="entry name" value="Metallo-depent_PP-like"/>
</dbReference>
<dbReference type="AlphaFoldDB" id="A0A6B2L1V1"/>
<feature type="transmembrane region" description="Helical" evidence="1">
    <location>
        <begin position="438"/>
        <end position="460"/>
    </location>
</feature>
<evidence type="ECO:0000313" key="3">
    <source>
        <dbReference type="EMBL" id="NDV30930.1"/>
    </source>
</evidence>
<feature type="domain" description="PhoD-like phosphatase metallophosphatase" evidence="2">
    <location>
        <begin position="67"/>
        <end position="283"/>
    </location>
</feature>
<dbReference type="PANTHER" id="PTHR33987:SF1">
    <property type="entry name" value="CALCINEURIN-LIKE METALLO-PHOSPHOESTERASE SUPERFAMILY PROTEIN"/>
    <property type="match status" value="1"/>
</dbReference>
<dbReference type="InterPro" id="IPR018946">
    <property type="entry name" value="PhoD-like_MPP"/>
</dbReference>
<name>A0A6B2L1V1_9EUKA</name>
<keyword evidence="1" id="KW-0812">Transmembrane</keyword>
<keyword evidence="1" id="KW-0472">Membrane</keyword>
<dbReference type="EMBL" id="GIBP01001961">
    <property type="protein sequence ID" value="NDV30930.1"/>
    <property type="molecule type" value="Transcribed_RNA"/>
</dbReference>